<feature type="transmembrane region" description="Helical" evidence="9">
    <location>
        <begin position="896"/>
        <end position="916"/>
    </location>
</feature>
<accession>A0ABR8S9N6</accession>
<dbReference type="SUPFAM" id="SSF82693">
    <property type="entry name" value="Multidrug efflux transporter AcrB pore domain, PN1, PN2, PC1 and PC2 subdomains"/>
    <property type="match status" value="3"/>
</dbReference>
<evidence type="ECO:0000256" key="8">
    <source>
        <dbReference type="ARBA" id="ARBA00023136"/>
    </source>
</evidence>
<evidence type="ECO:0000256" key="7">
    <source>
        <dbReference type="ARBA" id="ARBA00022989"/>
    </source>
</evidence>
<feature type="transmembrane region" description="Helical" evidence="9">
    <location>
        <begin position="971"/>
        <end position="991"/>
    </location>
</feature>
<dbReference type="Gene3D" id="3.30.70.1320">
    <property type="entry name" value="Multidrug efflux transporter AcrB pore domain like"/>
    <property type="match status" value="1"/>
</dbReference>
<evidence type="ECO:0000256" key="4">
    <source>
        <dbReference type="ARBA" id="ARBA00022475"/>
    </source>
</evidence>
<evidence type="ECO:0000256" key="9">
    <source>
        <dbReference type="RuleBase" id="RU364070"/>
    </source>
</evidence>
<keyword evidence="6 9" id="KW-0812">Transmembrane</keyword>
<dbReference type="SUPFAM" id="SSF82714">
    <property type="entry name" value="Multidrug efflux transporter AcrB TolC docking domain, DN and DC subdomains"/>
    <property type="match status" value="2"/>
</dbReference>
<dbReference type="NCBIfam" id="NF000282">
    <property type="entry name" value="RND_permease_1"/>
    <property type="match status" value="1"/>
</dbReference>
<evidence type="ECO:0000256" key="1">
    <source>
        <dbReference type="ARBA" id="ARBA00004429"/>
    </source>
</evidence>
<dbReference type="NCBIfam" id="TIGR00915">
    <property type="entry name" value="2A0602"/>
    <property type="match status" value="1"/>
</dbReference>
<feature type="transmembrane region" description="Helical" evidence="9">
    <location>
        <begin position="542"/>
        <end position="560"/>
    </location>
</feature>
<feature type="transmembrane region" description="Helical" evidence="9">
    <location>
        <begin position="394"/>
        <end position="415"/>
    </location>
</feature>
<evidence type="ECO:0000256" key="3">
    <source>
        <dbReference type="ARBA" id="ARBA00022448"/>
    </source>
</evidence>
<protein>
    <recommendedName>
        <fullName evidence="9">Efflux pump membrane transporter</fullName>
    </recommendedName>
</protein>
<feature type="compositionally biased region" description="Low complexity" evidence="10">
    <location>
        <begin position="1034"/>
        <end position="1044"/>
    </location>
</feature>
<dbReference type="PRINTS" id="PR00702">
    <property type="entry name" value="ACRIFLAVINRP"/>
</dbReference>
<evidence type="ECO:0000313" key="12">
    <source>
        <dbReference type="Proteomes" id="UP000634919"/>
    </source>
</evidence>
<feature type="transmembrane region" description="Helical" evidence="9">
    <location>
        <begin position="870"/>
        <end position="889"/>
    </location>
</feature>
<feature type="transmembrane region" description="Helical" evidence="9">
    <location>
        <begin position="12"/>
        <end position="32"/>
    </location>
</feature>
<dbReference type="Gene3D" id="3.30.70.1430">
    <property type="entry name" value="Multidrug efflux transporter AcrB pore domain"/>
    <property type="match status" value="2"/>
</dbReference>
<comment type="subcellular location">
    <subcellularLocation>
        <location evidence="1 9">Cell inner membrane</location>
        <topology evidence="1 9">Multi-pass membrane protein</topology>
    </subcellularLocation>
</comment>
<keyword evidence="5 9" id="KW-0997">Cell inner membrane</keyword>
<name>A0ABR8S9N6_9BURK</name>
<comment type="caution">
    <text evidence="11">The sequence shown here is derived from an EMBL/GenBank/DDBJ whole genome shotgun (WGS) entry which is preliminary data.</text>
</comment>
<feature type="transmembrane region" description="Helical" evidence="9">
    <location>
        <begin position="1003"/>
        <end position="1026"/>
    </location>
</feature>
<dbReference type="EMBL" id="JACSQK010000003">
    <property type="protein sequence ID" value="MBD7960190.1"/>
    <property type="molecule type" value="Genomic_DNA"/>
</dbReference>
<dbReference type="InterPro" id="IPR004764">
    <property type="entry name" value="MdtF-like"/>
</dbReference>
<dbReference type="PANTHER" id="PTHR32063">
    <property type="match status" value="1"/>
</dbReference>
<dbReference type="SUPFAM" id="SSF82866">
    <property type="entry name" value="Multidrug efflux transporter AcrB transmembrane domain"/>
    <property type="match status" value="2"/>
</dbReference>
<dbReference type="Gene3D" id="3.30.70.1440">
    <property type="entry name" value="Multidrug efflux transporter AcrB pore domain"/>
    <property type="match status" value="1"/>
</dbReference>
<keyword evidence="3 9" id="KW-0813">Transport</keyword>
<dbReference type="InterPro" id="IPR027463">
    <property type="entry name" value="AcrB_DN_DC_subdom"/>
</dbReference>
<gene>
    <name evidence="11" type="ORF">H9646_06820</name>
</gene>
<comment type="similarity">
    <text evidence="2 9">Belongs to the resistance-nodulation-cell division (RND) (TC 2.A.6) family.</text>
</comment>
<feature type="transmembrane region" description="Helical" evidence="9">
    <location>
        <begin position="922"/>
        <end position="946"/>
    </location>
</feature>
<evidence type="ECO:0000256" key="10">
    <source>
        <dbReference type="SAM" id="MobiDB-lite"/>
    </source>
</evidence>
<evidence type="ECO:0000256" key="5">
    <source>
        <dbReference type="ARBA" id="ARBA00022519"/>
    </source>
</evidence>
<feature type="transmembrane region" description="Helical" evidence="9">
    <location>
        <begin position="342"/>
        <end position="361"/>
    </location>
</feature>
<feature type="transmembrane region" description="Helical" evidence="9">
    <location>
        <begin position="472"/>
        <end position="499"/>
    </location>
</feature>
<dbReference type="Pfam" id="PF00873">
    <property type="entry name" value="ACR_tran"/>
    <property type="match status" value="1"/>
</dbReference>
<organism evidence="11 12">
    <name type="scientific">Comamonas avium</name>
    <dbReference type="NCBI Taxonomy" id="2762231"/>
    <lineage>
        <taxon>Bacteria</taxon>
        <taxon>Pseudomonadati</taxon>
        <taxon>Pseudomonadota</taxon>
        <taxon>Betaproteobacteria</taxon>
        <taxon>Burkholderiales</taxon>
        <taxon>Comamonadaceae</taxon>
        <taxon>Comamonas</taxon>
    </lineage>
</organism>
<dbReference type="Gene3D" id="1.20.1640.10">
    <property type="entry name" value="Multidrug efflux transporter AcrB transmembrane domain"/>
    <property type="match status" value="2"/>
</dbReference>
<keyword evidence="8 9" id="KW-0472">Membrane</keyword>
<dbReference type="Gene3D" id="3.30.2090.10">
    <property type="entry name" value="Multidrug efflux transporter AcrB TolC docking domain, DN and DC subdomains"/>
    <property type="match status" value="2"/>
</dbReference>
<dbReference type="Proteomes" id="UP000634919">
    <property type="component" value="Unassembled WGS sequence"/>
</dbReference>
<reference evidence="11 12" key="1">
    <citation type="submission" date="2020-08" db="EMBL/GenBank/DDBJ databases">
        <title>A Genomic Blueprint of the Chicken Gut Microbiome.</title>
        <authorList>
            <person name="Gilroy R."/>
            <person name="Ravi A."/>
            <person name="Getino M."/>
            <person name="Pursley I."/>
            <person name="Horton D.L."/>
            <person name="Alikhan N.-F."/>
            <person name="Baker D."/>
            <person name="Gharbi K."/>
            <person name="Hall N."/>
            <person name="Watson M."/>
            <person name="Adriaenssens E.M."/>
            <person name="Foster-Nyarko E."/>
            <person name="Jarju S."/>
            <person name="Secka A."/>
            <person name="Antonio M."/>
            <person name="Oren A."/>
            <person name="Chaudhuri R."/>
            <person name="La Ragione R.M."/>
            <person name="Hildebrand F."/>
            <person name="Pallen M.J."/>
        </authorList>
    </citation>
    <scope>NUCLEOTIDE SEQUENCE [LARGE SCALE GENOMIC DNA]</scope>
    <source>
        <strain evidence="11 12">Sa2CVA6</strain>
    </source>
</reference>
<dbReference type="PANTHER" id="PTHR32063:SF10">
    <property type="entry name" value="EFFLUX PUMP MEMBRANE TRANSPORTER"/>
    <property type="match status" value="1"/>
</dbReference>
<evidence type="ECO:0000256" key="6">
    <source>
        <dbReference type="ARBA" id="ARBA00022692"/>
    </source>
</evidence>
<evidence type="ECO:0000313" key="11">
    <source>
        <dbReference type="EMBL" id="MBD7960190.1"/>
    </source>
</evidence>
<feature type="region of interest" description="Disordered" evidence="10">
    <location>
        <begin position="1034"/>
        <end position="1054"/>
    </location>
</feature>
<dbReference type="RefSeq" id="WP_191722592.1">
    <property type="nucleotide sequence ID" value="NZ_JACSQK010000003.1"/>
</dbReference>
<sequence length="1054" mass="112094">MPRFFIDRPNFAWVVAIFITLAGLLAIPALPVSQYPTVAPPQVTISATYPGASASTLVDSVTSVIEEELNGSKGLMYYESSSSSSGMAEITATFAPGTDPDQAQVDVQNRIKKAESRLPREVTQQGLQIEQASSGFLMIYTLAYKDSHSTKDVVGLADYAARKINPEVRRLPGVGKVQFFAAEAAMRIWVDPQKLLGYGLSIADVNTAIAAQNVQVPAGSFGARPGTPEQELSATIAVQGTLESPEAFGRIVLRANPDGSQVTLSQVARIDVGRQDYSFEMLESGKKAVGAAVQLAPGANALQTAQAVKERLAELSKDFPADIEYAVPYDTSRFVDVAITKVIQTLVEAALLVFVVMFLFLQNFRYTTIPAIVVPVCLAGTLAVMYALGFSVNMMTMFGMVLAIGILVDDAIVVVENVERIMANEGLPPKQATIKAMGQVSGAIVGITLVLSAVFLPLAFMSGSVGVIYQQFSLSLAVSILFSGFLALTLTPALCATLLKPIPAGHHDEKRGFFGWFNRRFGALTERYTWLNTRLVQRSGRYMLVYLAVVALLAFVYTRLPESFVPSEDQGYYIVDVQLPPGATHARTEQVVKSIDEYLLSRPATESTAMVMGFSFSGTGQNAAIGFPVLKDWSVRAAGQSADDEVAAFNAHFAGMTDASVMAVSPPPIEGLGNASGFALRLQDRGGVGRQALTAARDKLLQQANTSPMFLYAMMEGLQDAPQLRLDIDREKAQALGVNYGTISAALSTAYGSAVAADFANQGRLQRVVVQADMASRMTPESLLTLHVPNARGEQVPLSAFATTVWETGPVQIARYNGYPAFKISGDAAPGRSTGEAMAELERFMHELPPGIGYEWTGLSLQERSAGAQAPVLLVLSFVVVFLLLVALYESWAIPAAVMLVVPVGALGSVLAVTALGMPNDVYFKVGLITIIGLAAKNAILIVEFAKSLREQGMGLAEAAIEAARLRFRPIVMTSLAFILGVVPLAIASGAGAASQRAIGTGVIGGMLTATVLGVLFVPIFFVWVLSRFQGRKSTGASASTSTSHQPAADAAGD</sequence>
<dbReference type="InterPro" id="IPR001036">
    <property type="entry name" value="Acrflvin-R"/>
</dbReference>
<keyword evidence="7 9" id="KW-1133">Transmembrane helix</keyword>
<feature type="transmembrane region" description="Helical" evidence="9">
    <location>
        <begin position="368"/>
        <end position="388"/>
    </location>
</feature>
<evidence type="ECO:0000256" key="2">
    <source>
        <dbReference type="ARBA" id="ARBA00010942"/>
    </source>
</evidence>
<proteinExistence type="inferred from homology"/>
<keyword evidence="12" id="KW-1185">Reference proteome</keyword>
<keyword evidence="4" id="KW-1003">Cell membrane</keyword>
<feature type="transmembrane region" description="Helical" evidence="9">
    <location>
        <begin position="436"/>
        <end position="460"/>
    </location>
</feature>